<accession>A0ABD3VQA1</accession>
<protein>
    <recommendedName>
        <fullName evidence="6">Heat shock 70 kDa protein 12A</fullName>
    </recommendedName>
</protein>
<dbReference type="EMBL" id="JBJQND010000010">
    <property type="protein sequence ID" value="KAL3863754.1"/>
    <property type="molecule type" value="Genomic_DNA"/>
</dbReference>
<dbReference type="InterPro" id="IPR013126">
    <property type="entry name" value="Hsp_70_fam"/>
</dbReference>
<dbReference type="CDD" id="cd10229">
    <property type="entry name" value="ASKHA_NBD_HSP70_HSPA12"/>
    <property type="match status" value="1"/>
</dbReference>
<dbReference type="Gene3D" id="3.30.420.40">
    <property type="match status" value="2"/>
</dbReference>
<keyword evidence="5" id="KW-1185">Reference proteome</keyword>
<keyword evidence="2" id="KW-0547">Nucleotide-binding</keyword>
<comment type="caution">
    <text evidence="4">The sequence shown here is derived from an EMBL/GenBank/DDBJ whole genome shotgun (WGS) entry which is preliminary data.</text>
</comment>
<dbReference type="Pfam" id="PF00012">
    <property type="entry name" value="HSP70"/>
    <property type="match status" value="1"/>
</dbReference>
<organism evidence="4 5">
    <name type="scientific">Sinanodonta woodiana</name>
    <name type="common">Chinese pond mussel</name>
    <name type="synonym">Anodonta woodiana</name>
    <dbReference type="NCBI Taxonomy" id="1069815"/>
    <lineage>
        <taxon>Eukaryota</taxon>
        <taxon>Metazoa</taxon>
        <taxon>Spiralia</taxon>
        <taxon>Lophotrochozoa</taxon>
        <taxon>Mollusca</taxon>
        <taxon>Bivalvia</taxon>
        <taxon>Autobranchia</taxon>
        <taxon>Heteroconchia</taxon>
        <taxon>Palaeoheterodonta</taxon>
        <taxon>Unionida</taxon>
        <taxon>Unionoidea</taxon>
        <taxon>Unionidae</taxon>
        <taxon>Unioninae</taxon>
        <taxon>Sinanodonta</taxon>
    </lineage>
</organism>
<keyword evidence="3" id="KW-0067">ATP-binding</keyword>
<dbReference type="AlphaFoldDB" id="A0ABD3VQA1"/>
<sequence>MTLKDMTGKSMRAVDIFAAGIKYLKDHLLDQINGDNEYVTIIAPDIHWVITVPAIWNDSAKQFMREAAREAGIDDDCLTIALEPEVASMYCKAKAKKQINSATNQDSEPFQPGAKYLVLDLGGGTADITCHEIQEDGNLAELHQATGGDYGGNNVDEEFRQFLTKTFGTNVMSQFKDQYLEEYLELFNTFDRKKRLVNCNTETVTFSCPVLLEIYERTSAADMKVDNTNCELLSNVQFEHGKIRIRNSLFRSFFDQTLSNIIYHVSDLLQKVPDLSYIVMVGGFSESEYVYNRMQEMFTTKVMRPDEPSGAVMKGAVLFGDCHTIITRRISKYSYGIARMVKFKPGFHPPEKKRIIDGFAYVDDIFNKHIEIGQSIAIGQDVECQEYFPAQNGLTQAVLEVYASKDKSTQFVTDEGCFFVGLLSINLSKYSDHKKWPLHVKIRFGGTELVVEVLEVKTKEVLTAVVDFLG</sequence>
<reference evidence="4 5" key="1">
    <citation type="submission" date="2024-11" db="EMBL/GenBank/DDBJ databases">
        <title>Chromosome-level genome assembly of the freshwater bivalve Anodonta woodiana.</title>
        <authorList>
            <person name="Chen X."/>
        </authorList>
    </citation>
    <scope>NUCLEOTIDE SEQUENCE [LARGE SCALE GENOMIC DNA]</scope>
    <source>
        <strain evidence="4">MN2024</strain>
        <tissue evidence="4">Gills</tissue>
    </source>
</reference>
<dbReference type="InterPro" id="IPR043129">
    <property type="entry name" value="ATPase_NBD"/>
</dbReference>
<dbReference type="PANTHER" id="PTHR14187:SF5">
    <property type="entry name" value="HEAT SHOCK 70 KDA PROTEIN 12A"/>
    <property type="match status" value="1"/>
</dbReference>
<evidence type="ECO:0000256" key="3">
    <source>
        <dbReference type="ARBA" id="ARBA00022840"/>
    </source>
</evidence>
<evidence type="ECO:0008006" key="6">
    <source>
        <dbReference type="Google" id="ProtNLM"/>
    </source>
</evidence>
<evidence type="ECO:0000256" key="1">
    <source>
        <dbReference type="ARBA" id="ARBA00007381"/>
    </source>
</evidence>
<dbReference type="PANTHER" id="PTHR14187">
    <property type="entry name" value="ALPHA KINASE/ELONGATION FACTOR 2 KINASE"/>
    <property type="match status" value="1"/>
</dbReference>
<dbReference type="Gene3D" id="3.90.640.10">
    <property type="entry name" value="Actin, Chain A, domain 4"/>
    <property type="match status" value="1"/>
</dbReference>
<evidence type="ECO:0000256" key="2">
    <source>
        <dbReference type="ARBA" id="ARBA00022741"/>
    </source>
</evidence>
<proteinExistence type="inferred from homology"/>
<dbReference type="GO" id="GO:0005524">
    <property type="term" value="F:ATP binding"/>
    <property type="evidence" value="ECO:0007669"/>
    <property type="project" value="UniProtKB-KW"/>
</dbReference>
<dbReference type="Proteomes" id="UP001634394">
    <property type="component" value="Unassembled WGS sequence"/>
</dbReference>
<gene>
    <name evidence="4" type="ORF">ACJMK2_005491</name>
</gene>
<evidence type="ECO:0000313" key="5">
    <source>
        <dbReference type="Proteomes" id="UP001634394"/>
    </source>
</evidence>
<evidence type="ECO:0000313" key="4">
    <source>
        <dbReference type="EMBL" id="KAL3863754.1"/>
    </source>
</evidence>
<name>A0ABD3VQA1_SINWO</name>
<comment type="similarity">
    <text evidence="1">Belongs to the heat shock protein 70 family.</text>
</comment>
<dbReference type="SUPFAM" id="SSF53067">
    <property type="entry name" value="Actin-like ATPase domain"/>
    <property type="match status" value="2"/>
</dbReference>